<dbReference type="InterPro" id="IPR051057">
    <property type="entry name" value="PI-PLC_domain"/>
</dbReference>
<dbReference type="EMBL" id="JAPFFF010000001">
    <property type="protein sequence ID" value="KAK8899998.1"/>
    <property type="molecule type" value="Genomic_DNA"/>
</dbReference>
<keyword evidence="4" id="KW-1185">Reference proteome</keyword>
<dbReference type="Gene3D" id="3.20.20.190">
    <property type="entry name" value="Phosphatidylinositol (PI) phosphodiesterase"/>
    <property type="match status" value="1"/>
</dbReference>
<dbReference type="PANTHER" id="PTHR13593">
    <property type="match status" value="1"/>
</dbReference>
<protein>
    <recommendedName>
        <fullName evidence="2">Phosphatidylinositol-specific phospholipase C X domain-containing protein</fullName>
    </recommendedName>
</protein>
<dbReference type="SUPFAM" id="SSF51695">
    <property type="entry name" value="PLC-like phosphodiesterases"/>
    <property type="match status" value="1"/>
</dbReference>
<name>A0ABR2L9G9_9EUKA</name>
<accession>A0ABR2L9G9</accession>
<dbReference type="PROSITE" id="PS50007">
    <property type="entry name" value="PIPLC_X_DOMAIN"/>
    <property type="match status" value="1"/>
</dbReference>
<dbReference type="Pfam" id="PF00388">
    <property type="entry name" value="PI-PLC-X"/>
    <property type="match status" value="1"/>
</dbReference>
<gene>
    <name evidence="3" type="ORF">M9Y10_002321</name>
</gene>
<dbReference type="SMART" id="SM00148">
    <property type="entry name" value="PLCXc"/>
    <property type="match status" value="1"/>
</dbReference>
<proteinExistence type="predicted"/>
<reference evidence="3 4" key="1">
    <citation type="submission" date="2024-04" db="EMBL/GenBank/DDBJ databases">
        <title>Tritrichomonas musculus Genome.</title>
        <authorList>
            <person name="Alves-Ferreira E."/>
            <person name="Grigg M."/>
            <person name="Lorenzi H."/>
            <person name="Galac M."/>
        </authorList>
    </citation>
    <scope>NUCLEOTIDE SEQUENCE [LARGE SCALE GENOMIC DNA]</scope>
    <source>
        <strain evidence="3 4">EAF2021</strain>
    </source>
</reference>
<evidence type="ECO:0000259" key="2">
    <source>
        <dbReference type="SMART" id="SM00148"/>
    </source>
</evidence>
<comment type="caution">
    <text evidence="3">The sequence shown here is derived from an EMBL/GenBank/DDBJ whole genome shotgun (WGS) entry which is preliminary data.</text>
</comment>
<dbReference type="Proteomes" id="UP001470230">
    <property type="component" value="Unassembled WGS sequence"/>
</dbReference>
<evidence type="ECO:0000313" key="3">
    <source>
        <dbReference type="EMBL" id="KAK8899998.1"/>
    </source>
</evidence>
<organism evidence="3 4">
    <name type="scientific">Tritrichomonas musculus</name>
    <dbReference type="NCBI Taxonomy" id="1915356"/>
    <lineage>
        <taxon>Eukaryota</taxon>
        <taxon>Metamonada</taxon>
        <taxon>Parabasalia</taxon>
        <taxon>Tritrichomonadida</taxon>
        <taxon>Tritrichomonadidae</taxon>
        <taxon>Tritrichomonas</taxon>
    </lineage>
</organism>
<dbReference type="InterPro" id="IPR017946">
    <property type="entry name" value="PLC-like_Pdiesterase_TIM-brl"/>
</dbReference>
<feature type="compositionally biased region" description="Low complexity" evidence="1">
    <location>
        <begin position="169"/>
        <end position="191"/>
    </location>
</feature>
<dbReference type="InterPro" id="IPR000909">
    <property type="entry name" value="PLipase_C_PInositol-sp_X_dom"/>
</dbReference>
<evidence type="ECO:0000256" key="1">
    <source>
        <dbReference type="SAM" id="MobiDB-lite"/>
    </source>
</evidence>
<feature type="region of interest" description="Disordered" evidence="1">
    <location>
        <begin position="162"/>
        <end position="191"/>
    </location>
</feature>
<sequence length="383" mass="43992">MSIDLPPFPHHPPEKWMSDIPDSIHINKLRIPGTHNSGTGSKPSKKFISKAANFAAYCHTLDIMAQLNSGIRYIDVRLKYEPNGELNVYHKVVRYDITFSDILNIISDFLTANSEECIMIRLHREDGDPGGTYRLNNVSDKMFVDALVANLHEFEEKERAKRIIERDQNNTSNENNENKSNNINNESNNENNNDEYLNAIYNKESDNPLLGEVRRKIILFGVRHVADIELLRDSPFKFREINKQAEFKLKCNDIDVEKKKDTIIDGFRKSTSNEFQNSLFVNEINAIGSLPVLSFIPCPRKMAEIMNNITESILIQLIKNKTENNNNILNESNNENHNAIISNSGQNENNYYENDFQGVLMFDFPEISKGGNLIELVYCQNFI</sequence>
<feature type="domain" description="Phosphatidylinositol-specific phospholipase C X" evidence="2">
    <location>
        <begin position="22"/>
        <end position="166"/>
    </location>
</feature>
<dbReference type="PANTHER" id="PTHR13593:SF148">
    <property type="entry name" value="PHOSPHATIDYLINOSITOL-SPECIFIC PHOSPHOLIPASE C X DOMAIN-CONTAINING PROTEIN"/>
    <property type="match status" value="1"/>
</dbReference>
<evidence type="ECO:0000313" key="4">
    <source>
        <dbReference type="Proteomes" id="UP001470230"/>
    </source>
</evidence>